<dbReference type="Proteomes" id="UP000273143">
    <property type="component" value="Chromosome"/>
</dbReference>
<organism evidence="6 7">
    <name type="scientific">Entomomonas moraniae</name>
    <dbReference type="NCBI Taxonomy" id="2213226"/>
    <lineage>
        <taxon>Bacteria</taxon>
        <taxon>Pseudomonadati</taxon>
        <taxon>Pseudomonadota</taxon>
        <taxon>Gammaproteobacteria</taxon>
        <taxon>Pseudomonadales</taxon>
        <taxon>Pseudomonadaceae</taxon>
        <taxon>Entomomonas</taxon>
    </lineage>
</organism>
<dbReference type="RefSeq" id="WP_127163296.1">
    <property type="nucleotide sequence ID" value="NZ_CP029822.1"/>
</dbReference>
<proteinExistence type="inferred from homology"/>
<dbReference type="InterPro" id="IPR000387">
    <property type="entry name" value="Tyr_Pase_dom"/>
</dbReference>
<evidence type="ECO:0000256" key="2">
    <source>
        <dbReference type="ARBA" id="ARBA00022801"/>
    </source>
</evidence>
<dbReference type="InterPro" id="IPR016130">
    <property type="entry name" value="Tyr_Pase_AS"/>
</dbReference>
<dbReference type="InterPro" id="IPR000340">
    <property type="entry name" value="Dual-sp_phosphatase_cat-dom"/>
</dbReference>
<dbReference type="EMBL" id="CP029822">
    <property type="protein sequence ID" value="AZS50731.1"/>
    <property type="molecule type" value="Genomic_DNA"/>
</dbReference>
<dbReference type="PANTHER" id="PTHR31126:SF72">
    <property type="entry name" value="DUAL SPECIFICITY PROTEIN PHOSPHATASE TPBA"/>
    <property type="match status" value="1"/>
</dbReference>
<dbReference type="PROSITE" id="PS00383">
    <property type="entry name" value="TYR_PHOSPHATASE_1"/>
    <property type="match status" value="1"/>
</dbReference>
<dbReference type="PROSITE" id="PS50056">
    <property type="entry name" value="TYR_PHOSPHATASE_2"/>
    <property type="match status" value="1"/>
</dbReference>
<dbReference type="InterPro" id="IPR020422">
    <property type="entry name" value="TYR_PHOSPHATASE_DUAL_dom"/>
</dbReference>
<dbReference type="Gene3D" id="3.90.190.10">
    <property type="entry name" value="Protein tyrosine phosphatase superfamily"/>
    <property type="match status" value="1"/>
</dbReference>
<evidence type="ECO:0000313" key="7">
    <source>
        <dbReference type="Proteomes" id="UP000273143"/>
    </source>
</evidence>
<dbReference type="PROSITE" id="PS50054">
    <property type="entry name" value="TYR_PHOSPHATASE_DUAL"/>
    <property type="match status" value="1"/>
</dbReference>
<feature type="domain" description="Tyrosine-protein phosphatase" evidence="4">
    <location>
        <begin position="53"/>
        <end position="198"/>
    </location>
</feature>
<gene>
    <name evidence="6" type="ORF">DM558_08030</name>
</gene>
<accession>A0A3Q9JJ41</accession>
<dbReference type="InterPro" id="IPR029021">
    <property type="entry name" value="Prot-tyrosine_phosphatase-like"/>
</dbReference>
<dbReference type="GO" id="GO:0004721">
    <property type="term" value="F:phosphoprotein phosphatase activity"/>
    <property type="evidence" value="ECO:0007669"/>
    <property type="project" value="UniProtKB-KW"/>
</dbReference>
<keyword evidence="7" id="KW-1185">Reference proteome</keyword>
<sequence length="217" mass="24689">MKHELVLYRFEPSMKTLKYMPFLLSVILFSLAHSASASELEKDWATPIDTRFKFYQVSPLLFRSALPNSTDVDLIKQQNIGTIISFIKEDDKKWLGKSSGIQLLSYPSHADRIDDDDVLDVLKVIQNSKSQGKSVLIHCKHGQNRTGLFVAMYRIIVQNWTKQQAIDELVNGISATQADDVKDAIAYIQKAKVKKIRKALQQNSCSTSKYALCQWFS</sequence>
<evidence type="ECO:0000259" key="5">
    <source>
        <dbReference type="PROSITE" id="PS50056"/>
    </source>
</evidence>
<evidence type="ECO:0000256" key="1">
    <source>
        <dbReference type="ARBA" id="ARBA00009580"/>
    </source>
</evidence>
<feature type="domain" description="Tyrosine specific protein phosphatases" evidence="5">
    <location>
        <begin position="116"/>
        <end position="203"/>
    </location>
</feature>
<comment type="similarity">
    <text evidence="1">Belongs to the protein-tyrosine phosphatase family.</text>
</comment>
<keyword evidence="2" id="KW-0378">Hydrolase</keyword>
<dbReference type="SMART" id="SM00404">
    <property type="entry name" value="PTPc_motif"/>
    <property type="match status" value="1"/>
</dbReference>
<keyword evidence="3" id="KW-0904">Protein phosphatase</keyword>
<dbReference type="AlphaFoldDB" id="A0A3Q9JJ41"/>
<name>A0A3Q9JJ41_9GAMM</name>
<dbReference type="Pfam" id="PF00782">
    <property type="entry name" value="DSPc"/>
    <property type="match status" value="1"/>
</dbReference>
<protein>
    <submittedName>
        <fullName evidence="6">Protein-tyrosine-phosphatase</fullName>
    </submittedName>
</protein>
<reference evidence="7" key="1">
    <citation type="submission" date="2018-06" db="EMBL/GenBank/DDBJ databases">
        <title>Complete genome of Pseudomonas insecticola strain QZS01.</title>
        <authorList>
            <person name="Wang J."/>
            <person name="Su Q."/>
        </authorList>
    </citation>
    <scope>NUCLEOTIDE SEQUENCE [LARGE SCALE GENOMIC DNA]</scope>
    <source>
        <strain evidence="7">QZS01</strain>
    </source>
</reference>
<dbReference type="SUPFAM" id="SSF52799">
    <property type="entry name" value="(Phosphotyrosine protein) phosphatases II"/>
    <property type="match status" value="1"/>
</dbReference>
<evidence type="ECO:0000313" key="6">
    <source>
        <dbReference type="EMBL" id="AZS50731.1"/>
    </source>
</evidence>
<evidence type="ECO:0000256" key="3">
    <source>
        <dbReference type="ARBA" id="ARBA00022912"/>
    </source>
</evidence>
<dbReference type="SMART" id="SM00195">
    <property type="entry name" value="DSPc"/>
    <property type="match status" value="1"/>
</dbReference>
<evidence type="ECO:0000259" key="4">
    <source>
        <dbReference type="PROSITE" id="PS50054"/>
    </source>
</evidence>
<dbReference type="PANTHER" id="PTHR31126">
    <property type="entry name" value="TYROSINE-PROTEIN PHOSPHATASE"/>
    <property type="match status" value="1"/>
</dbReference>
<dbReference type="KEGG" id="emo:DM558_08030"/>
<dbReference type="InterPro" id="IPR003595">
    <property type="entry name" value="Tyr_Pase_cat"/>
</dbReference>